<dbReference type="InterPro" id="IPR029063">
    <property type="entry name" value="SAM-dependent_MTases_sf"/>
</dbReference>
<dbReference type="InterPro" id="IPR053173">
    <property type="entry name" value="SAM-binding_MTase"/>
</dbReference>
<dbReference type="Pfam" id="PF21320">
    <property type="entry name" value="WHD_Rv2258c"/>
    <property type="match status" value="1"/>
</dbReference>
<protein>
    <submittedName>
        <fullName evidence="3">SAM-dependent methyltransferase</fullName>
    </submittedName>
</protein>
<evidence type="ECO:0000259" key="1">
    <source>
        <dbReference type="Pfam" id="PF13847"/>
    </source>
</evidence>
<keyword evidence="3" id="KW-0489">Methyltransferase</keyword>
<organism evidence="3 4">
    <name type="scientific">Reyranella soli</name>
    <dbReference type="NCBI Taxonomy" id="1230389"/>
    <lineage>
        <taxon>Bacteria</taxon>
        <taxon>Pseudomonadati</taxon>
        <taxon>Pseudomonadota</taxon>
        <taxon>Alphaproteobacteria</taxon>
        <taxon>Hyphomicrobiales</taxon>
        <taxon>Reyranellaceae</taxon>
        <taxon>Reyranella</taxon>
    </lineage>
</organism>
<dbReference type="PANTHER" id="PTHR45128">
    <property type="entry name" value="METHYLTRANSFERASE TYPE 11"/>
    <property type="match status" value="1"/>
</dbReference>
<dbReference type="InterPro" id="IPR036388">
    <property type="entry name" value="WH-like_DNA-bd_sf"/>
</dbReference>
<keyword evidence="4" id="KW-1185">Reference proteome</keyword>
<dbReference type="Gene3D" id="1.10.10.10">
    <property type="entry name" value="Winged helix-like DNA-binding domain superfamily/Winged helix DNA-binding domain"/>
    <property type="match status" value="1"/>
</dbReference>
<dbReference type="Pfam" id="PF13847">
    <property type="entry name" value="Methyltransf_31"/>
    <property type="match status" value="1"/>
</dbReference>
<gene>
    <name evidence="3" type="ORF">RSO01_27840</name>
</gene>
<evidence type="ECO:0000259" key="2">
    <source>
        <dbReference type="Pfam" id="PF21320"/>
    </source>
</evidence>
<keyword evidence="3" id="KW-0808">Transferase</keyword>
<dbReference type="Gene3D" id="3.40.50.150">
    <property type="entry name" value="Vaccinia Virus protein VP39"/>
    <property type="match status" value="1"/>
</dbReference>
<dbReference type="OrthoDB" id="9801363at2"/>
<dbReference type="SUPFAM" id="SSF46785">
    <property type="entry name" value="Winged helix' DNA-binding domain"/>
    <property type="match status" value="1"/>
</dbReference>
<dbReference type="InterPro" id="IPR048711">
    <property type="entry name" value="WHD_Rv2258c"/>
</dbReference>
<sequence length="351" mass="37460">MVDEAKLNDFIGKMLGDLGGAASVAMVRMGDALGLYKTLQAAGPMTSSALALRAGVHERYLREWLSHQAASGYLAYDPAARTFALPPEQAMVFAVEDSPVYMMGGFDLMAAMLENQPKVQAAFTSGGGVAWGDHAGCMFCAVARFFRPGYHSNLIPSWLPSLDGVVAKLERGAKVADIGCGHGWSTVLMAKAFPKSQFIGYDFHAGSIEDSRAHAREHGVSANTRFEVAPAKEIPERDFDLVTSFDCLHDMGDPAGAAAHVRSLLKPDGTWMIAEPMAGDRLEDNLNPVGRLFYAGSTMICVPTSLSQEVGAALGAQAGEAMLREVIGGAGFRSVRRAAETPFNMILEARP</sequence>
<proteinExistence type="predicted"/>
<dbReference type="Proteomes" id="UP000321058">
    <property type="component" value="Unassembled WGS sequence"/>
</dbReference>
<dbReference type="InterPro" id="IPR036390">
    <property type="entry name" value="WH_DNA-bd_sf"/>
</dbReference>
<dbReference type="GO" id="GO:0008168">
    <property type="term" value="F:methyltransferase activity"/>
    <property type="evidence" value="ECO:0007669"/>
    <property type="project" value="UniProtKB-KW"/>
</dbReference>
<comment type="caution">
    <text evidence="3">The sequence shown here is derived from an EMBL/GenBank/DDBJ whole genome shotgun (WGS) entry which is preliminary data.</text>
</comment>
<dbReference type="RefSeq" id="WP_147149705.1">
    <property type="nucleotide sequence ID" value="NZ_BKAJ01000041.1"/>
</dbReference>
<feature type="domain" description="S-adenosylmethionine-dependent methyltransferase Rv2258c-like winged HTH" evidence="2">
    <location>
        <begin position="23"/>
        <end position="92"/>
    </location>
</feature>
<dbReference type="PANTHER" id="PTHR45128:SF2">
    <property type="entry name" value="METHYLTRANSFERASE DOMAIN-CONTAINING PROTEIN"/>
    <property type="match status" value="1"/>
</dbReference>
<dbReference type="CDD" id="cd02440">
    <property type="entry name" value="AdoMet_MTases"/>
    <property type="match status" value="1"/>
</dbReference>
<name>A0A512N9H3_9HYPH</name>
<accession>A0A512N9H3</accession>
<dbReference type="InterPro" id="IPR025714">
    <property type="entry name" value="Methyltranfer_dom"/>
</dbReference>
<feature type="domain" description="Methyltransferase" evidence="1">
    <location>
        <begin position="170"/>
        <end position="282"/>
    </location>
</feature>
<dbReference type="EMBL" id="BKAJ01000041">
    <property type="protein sequence ID" value="GEP55618.1"/>
    <property type="molecule type" value="Genomic_DNA"/>
</dbReference>
<dbReference type="SUPFAM" id="SSF53335">
    <property type="entry name" value="S-adenosyl-L-methionine-dependent methyltransferases"/>
    <property type="match status" value="1"/>
</dbReference>
<dbReference type="AlphaFoldDB" id="A0A512N9H3"/>
<evidence type="ECO:0000313" key="4">
    <source>
        <dbReference type="Proteomes" id="UP000321058"/>
    </source>
</evidence>
<evidence type="ECO:0000313" key="3">
    <source>
        <dbReference type="EMBL" id="GEP55618.1"/>
    </source>
</evidence>
<dbReference type="GO" id="GO:0032259">
    <property type="term" value="P:methylation"/>
    <property type="evidence" value="ECO:0007669"/>
    <property type="project" value="UniProtKB-KW"/>
</dbReference>
<reference evidence="3 4" key="1">
    <citation type="submission" date="2019-07" db="EMBL/GenBank/DDBJ databases">
        <title>Whole genome shotgun sequence of Reyranella soli NBRC 108950.</title>
        <authorList>
            <person name="Hosoyama A."/>
            <person name="Uohara A."/>
            <person name="Ohji S."/>
            <person name="Ichikawa N."/>
        </authorList>
    </citation>
    <scope>NUCLEOTIDE SEQUENCE [LARGE SCALE GENOMIC DNA]</scope>
    <source>
        <strain evidence="3 4">NBRC 108950</strain>
    </source>
</reference>